<name>A0A1G6HPY5_9ACTN</name>
<comment type="similarity">
    <text evidence="1">Belongs to the cytochrome P450 family.</text>
</comment>
<keyword evidence="3" id="KW-1185">Reference proteome</keyword>
<dbReference type="Gene3D" id="1.10.630.10">
    <property type="entry name" value="Cytochrome P450"/>
    <property type="match status" value="1"/>
</dbReference>
<dbReference type="Proteomes" id="UP000199086">
    <property type="component" value="Unassembled WGS sequence"/>
</dbReference>
<dbReference type="GO" id="GO:0016705">
    <property type="term" value="F:oxidoreductase activity, acting on paired donors, with incorporation or reduction of molecular oxygen"/>
    <property type="evidence" value="ECO:0007669"/>
    <property type="project" value="InterPro"/>
</dbReference>
<gene>
    <name evidence="2" type="ORF">GA0111570_1129</name>
</gene>
<evidence type="ECO:0000313" key="3">
    <source>
        <dbReference type="Proteomes" id="UP000199086"/>
    </source>
</evidence>
<dbReference type="OrthoDB" id="502624at2"/>
<proteinExistence type="inferred from homology"/>
<dbReference type="GO" id="GO:0020037">
    <property type="term" value="F:heme binding"/>
    <property type="evidence" value="ECO:0007669"/>
    <property type="project" value="InterPro"/>
</dbReference>
<sequence>MVAVADLRFADTATLDELLAARGEGRMVRSPRGWEVLGYEDSLEALRHPQLLRAKLFLTRADKLGLGPGFARSYMERMLNTQEGEQRTHLRTPTAKVLAPRVVRKLAEEVHTIVHRLLDEVADPSDVDLLNEVCWRLPPAVYCVMFGAPMEHAGTIARLSDSLLGPILSQDSSRIQELEDAHHEAFEFVIRQIEDRRGHLGEDFTSFLVEQEMSGYFTRQELYDTGVNILEASVDNTVHQGAEVIGRLLERPDDWRRVLADRDLVRNAIEEVTRMWPRFRTHMRYAAEDIELFGEDLSYDDIVFVNVEAAHHDERVFEDPLTFDVARPVHPGPLVYGQGQYSCLGQHLARLEMSELLNAILDRYPHARLIEPFQEHAGPFVREATRLRVSLTGE</sequence>
<dbReference type="AlphaFoldDB" id="A0A1G6HPY5"/>
<reference evidence="2 3" key="1">
    <citation type="submission" date="2016-06" db="EMBL/GenBank/DDBJ databases">
        <authorList>
            <person name="Olsen C.W."/>
            <person name="Carey S."/>
            <person name="Hinshaw L."/>
            <person name="Karasin A.I."/>
        </authorList>
    </citation>
    <scope>NUCLEOTIDE SEQUENCE [LARGE SCALE GENOMIC DNA]</scope>
    <source>
        <strain evidence="2 3">LZ-22</strain>
    </source>
</reference>
<evidence type="ECO:0000313" key="2">
    <source>
        <dbReference type="EMBL" id="SDB96261.1"/>
    </source>
</evidence>
<dbReference type="SUPFAM" id="SSF48264">
    <property type="entry name" value="Cytochrome P450"/>
    <property type="match status" value="1"/>
</dbReference>
<accession>A0A1G6HPY5</accession>
<protein>
    <submittedName>
        <fullName evidence="2">Cytochrome P450</fullName>
    </submittedName>
</protein>
<dbReference type="GO" id="GO:0005506">
    <property type="term" value="F:iron ion binding"/>
    <property type="evidence" value="ECO:0007669"/>
    <property type="project" value="InterPro"/>
</dbReference>
<dbReference type="Pfam" id="PF00067">
    <property type="entry name" value="p450"/>
    <property type="match status" value="1"/>
</dbReference>
<dbReference type="PANTHER" id="PTHR46696">
    <property type="entry name" value="P450, PUTATIVE (EUROFUNG)-RELATED"/>
    <property type="match status" value="1"/>
</dbReference>
<dbReference type="RefSeq" id="WP_092612921.1">
    <property type="nucleotide sequence ID" value="NZ_FMYF01000012.1"/>
</dbReference>
<dbReference type="PRINTS" id="PR00359">
    <property type="entry name" value="BP450"/>
</dbReference>
<dbReference type="InterPro" id="IPR001128">
    <property type="entry name" value="Cyt_P450"/>
</dbReference>
<evidence type="ECO:0000256" key="1">
    <source>
        <dbReference type="ARBA" id="ARBA00010617"/>
    </source>
</evidence>
<dbReference type="STRING" id="1577474.GA0111570_1129"/>
<dbReference type="EMBL" id="FMYF01000012">
    <property type="protein sequence ID" value="SDB96261.1"/>
    <property type="molecule type" value="Genomic_DNA"/>
</dbReference>
<organism evidence="2 3">
    <name type="scientific">Raineyella antarctica</name>
    <dbReference type="NCBI Taxonomy" id="1577474"/>
    <lineage>
        <taxon>Bacteria</taxon>
        <taxon>Bacillati</taxon>
        <taxon>Actinomycetota</taxon>
        <taxon>Actinomycetes</taxon>
        <taxon>Propionibacteriales</taxon>
        <taxon>Propionibacteriaceae</taxon>
        <taxon>Raineyella</taxon>
    </lineage>
</organism>
<dbReference type="PANTHER" id="PTHR46696:SF1">
    <property type="entry name" value="CYTOCHROME P450 YJIB-RELATED"/>
    <property type="match status" value="1"/>
</dbReference>
<dbReference type="InterPro" id="IPR036396">
    <property type="entry name" value="Cyt_P450_sf"/>
</dbReference>
<dbReference type="InterPro" id="IPR002397">
    <property type="entry name" value="Cyt_P450_B"/>
</dbReference>
<dbReference type="GO" id="GO:0004497">
    <property type="term" value="F:monooxygenase activity"/>
    <property type="evidence" value="ECO:0007669"/>
    <property type="project" value="InterPro"/>
</dbReference>